<organism evidence="1 2">
    <name type="scientific">Litorimonas cladophorae</name>
    <dbReference type="NCBI Taxonomy" id="1220491"/>
    <lineage>
        <taxon>Bacteria</taxon>
        <taxon>Pseudomonadati</taxon>
        <taxon>Pseudomonadota</taxon>
        <taxon>Alphaproteobacteria</taxon>
        <taxon>Maricaulales</taxon>
        <taxon>Robiginitomaculaceae</taxon>
    </lineage>
</organism>
<evidence type="ECO:0000313" key="1">
    <source>
        <dbReference type="EMBL" id="GGX67160.1"/>
    </source>
</evidence>
<comment type="caution">
    <text evidence="1">The sequence shown here is derived from an EMBL/GenBank/DDBJ whole genome shotgun (WGS) entry which is preliminary data.</text>
</comment>
<sequence length="63" mass="6675">MIHCICNNINTAKVDAAAAQGAETAACVQKACGTRFNCGQCRVDIDARLRSLRALNPILQAAE</sequence>
<evidence type="ECO:0008006" key="3">
    <source>
        <dbReference type="Google" id="ProtNLM"/>
    </source>
</evidence>
<dbReference type="RefSeq" id="WP_189584073.1">
    <property type="nucleotide sequence ID" value="NZ_BMYV01000002.1"/>
</dbReference>
<name>A0A918KMW3_9PROT</name>
<accession>A0A918KMW3</accession>
<proteinExistence type="predicted"/>
<evidence type="ECO:0000313" key="2">
    <source>
        <dbReference type="Proteomes" id="UP000600865"/>
    </source>
</evidence>
<dbReference type="InterPro" id="IPR041854">
    <property type="entry name" value="BFD-like_2Fe2S-bd_dom_sf"/>
</dbReference>
<dbReference type="Proteomes" id="UP000600865">
    <property type="component" value="Unassembled WGS sequence"/>
</dbReference>
<dbReference type="EMBL" id="BMYV01000002">
    <property type="protein sequence ID" value="GGX67160.1"/>
    <property type="molecule type" value="Genomic_DNA"/>
</dbReference>
<protein>
    <recommendedName>
        <fullName evidence="3">Bacterioferritin-associated ferredoxin</fullName>
    </recommendedName>
</protein>
<keyword evidence="2" id="KW-1185">Reference proteome</keyword>
<gene>
    <name evidence="1" type="ORF">GCM10011309_16020</name>
</gene>
<dbReference type="Gene3D" id="1.10.10.1100">
    <property type="entry name" value="BFD-like [2Fe-2S]-binding domain"/>
    <property type="match status" value="1"/>
</dbReference>
<reference evidence="1 2" key="1">
    <citation type="journal article" date="2014" name="Int. J. Syst. Evol. Microbiol.">
        <title>Complete genome sequence of Corynebacterium casei LMG S-19264T (=DSM 44701T), isolated from a smear-ripened cheese.</title>
        <authorList>
            <consortium name="US DOE Joint Genome Institute (JGI-PGF)"/>
            <person name="Walter F."/>
            <person name="Albersmeier A."/>
            <person name="Kalinowski J."/>
            <person name="Ruckert C."/>
        </authorList>
    </citation>
    <scope>NUCLEOTIDE SEQUENCE [LARGE SCALE GENOMIC DNA]</scope>
    <source>
        <strain evidence="1 2">KCTC 23968</strain>
    </source>
</reference>
<dbReference type="AlphaFoldDB" id="A0A918KMW3"/>